<evidence type="ECO:0000256" key="4">
    <source>
        <dbReference type="ARBA" id="ARBA00022723"/>
    </source>
</evidence>
<dbReference type="InterPro" id="IPR037214">
    <property type="entry name" value="TROVE_dom_sf"/>
</dbReference>
<dbReference type="EMBL" id="UFSM01000001">
    <property type="protein sequence ID" value="SUU89197.1"/>
    <property type="molecule type" value="Genomic_DNA"/>
</dbReference>
<dbReference type="PROSITE" id="PS50988">
    <property type="entry name" value="TROVE"/>
    <property type="match status" value="1"/>
</dbReference>
<proteinExistence type="inferred from homology"/>
<dbReference type="GO" id="GO:0005737">
    <property type="term" value="C:cytoplasm"/>
    <property type="evidence" value="ECO:0007669"/>
    <property type="project" value="UniProtKB-SubCell"/>
</dbReference>
<keyword evidence="5" id="KW-0694">RNA-binding</keyword>
<dbReference type="Proteomes" id="UP000254701">
    <property type="component" value="Unassembled WGS sequence"/>
</dbReference>
<dbReference type="SUPFAM" id="SSF140864">
    <property type="entry name" value="TROVE domain-like"/>
    <property type="match status" value="1"/>
</dbReference>
<reference evidence="8 9" key="1">
    <citation type="submission" date="2018-06" db="EMBL/GenBank/DDBJ databases">
        <authorList>
            <consortium name="Pathogen Informatics"/>
            <person name="Doyle S."/>
        </authorList>
    </citation>
    <scope>NUCLEOTIDE SEQUENCE [LARGE SCALE GENOMIC DNA]</scope>
    <source>
        <strain evidence="8 9">NCTC10684</strain>
    </source>
</reference>
<dbReference type="AlphaFoldDB" id="A0A380WJN9"/>
<dbReference type="Gene3D" id="3.40.50.410">
    <property type="entry name" value="von Willebrand factor, type A domain"/>
    <property type="match status" value="1"/>
</dbReference>
<evidence type="ECO:0000259" key="7">
    <source>
        <dbReference type="PROSITE" id="PS50988"/>
    </source>
</evidence>
<gene>
    <name evidence="8" type="primary">rsr</name>
    <name evidence="8" type="ORF">NCTC10684_02430</name>
</gene>
<evidence type="ECO:0000256" key="5">
    <source>
        <dbReference type="ARBA" id="ARBA00022884"/>
    </source>
</evidence>
<name>A0A380WJN9_AMIAI</name>
<comment type="similarity">
    <text evidence="2">Belongs to the Ro 60 kDa family.</text>
</comment>
<dbReference type="OrthoDB" id="208855at2"/>
<comment type="subcellular location">
    <subcellularLocation>
        <location evidence="1">Cytoplasm</location>
    </subcellularLocation>
</comment>
<keyword evidence="6" id="KW-0687">Ribonucleoprotein</keyword>
<evidence type="ECO:0000256" key="3">
    <source>
        <dbReference type="ARBA" id="ARBA00022490"/>
    </source>
</evidence>
<evidence type="ECO:0000313" key="8">
    <source>
        <dbReference type="EMBL" id="SUU89197.1"/>
    </source>
</evidence>
<dbReference type="InterPro" id="IPR056800">
    <property type="entry name" value="vWA_Ro60"/>
</dbReference>
<sequence length="519" mass="57061">MANKSVFATIAGKLLPRADARNHEGAQAYGLTPHQALAQLASTGTFNATFYADAREQLDEVLKLAWQVEPDFLAKTAVHAFERGYMKDMPVLLLAVLSQMQGSEFERAFGRVVRNGKMLRNFVQVMRSGATGRKSLGTRPKRLVQKWLEQAGDVEIMRAAVGNDPSLADVIKMVHPKPVSASREALYGYLIGKPYDVDALPDVAKAFEAFKRDPSRPLPAVPFQMLTSVRLTREHWVQIAETAGWQMLRQNLNTFARNGVFEVEGFAEKLARRLSNEGEVRRSRVFPYQLMVAFNNLVEGVPPVIRDALQDAMELAIANVPSFEGNVVICPDVSGSMGSPVTGYRRGSTTAVRCIDVAALVAASLLRRNPNARVLPFEGDVVDIHLNARDTVMTNAQKLAAIGGGATNCSAPLARLVKQRARVDLVVFVSDNESWLDNRSRTRHGTATMQNWRKLKQDNPQAKLVCIDIQPNTTTQAWGGPDVLNIGGFSDQVFAVIGTMLASNGDPDHWVRTIDATEL</sequence>
<dbReference type="GO" id="GO:0003723">
    <property type="term" value="F:RNA binding"/>
    <property type="evidence" value="ECO:0007669"/>
    <property type="project" value="UniProtKB-KW"/>
</dbReference>
<dbReference type="InterPro" id="IPR040322">
    <property type="entry name" value="TROVE2"/>
</dbReference>
<evidence type="ECO:0000256" key="2">
    <source>
        <dbReference type="ARBA" id="ARBA00007814"/>
    </source>
</evidence>
<evidence type="ECO:0000313" key="9">
    <source>
        <dbReference type="Proteomes" id="UP000254701"/>
    </source>
</evidence>
<evidence type="ECO:0000256" key="6">
    <source>
        <dbReference type="ARBA" id="ARBA00023274"/>
    </source>
</evidence>
<dbReference type="PANTHER" id="PTHR14202:SF0">
    <property type="entry name" value="RNA-BINDING PROTEIN RO60"/>
    <property type="match status" value="1"/>
</dbReference>
<keyword evidence="4" id="KW-0479">Metal-binding</keyword>
<protein>
    <submittedName>
        <fullName evidence="8">Ro sixty-related protein</fullName>
    </submittedName>
</protein>
<dbReference type="InterPro" id="IPR008858">
    <property type="entry name" value="TROVE_dom"/>
</dbReference>
<keyword evidence="3" id="KW-0963">Cytoplasm</keyword>
<accession>A0A380WJN9</accession>
<evidence type="ECO:0000256" key="1">
    <source>
        <dbReference type="ARBA" id="ARBA00004496"/>
    </source>
</evidence>
<dbReference type="PANTHER" id="PTHR14202">
    <property type="entry name" value="60 KDA RIBONUCLEOPROTEIN SSA/RO"/>
    <property type="match status" value="1"/>
</dbReference>
<dbReference type="InterPro" id="IPR036465">
    <property type="entry name" value="vWFA_dom_sf"/>
</dbReference>
<dbReference type="SUPFAM" id="SSF53300">
    <property type="entry name" value="vWA-like"/>
    <property type="match status" value="1"/>
</dbReference>
<feature type="domain" description="TROVE" evidence="7">
    <location>
        <begin position="20"/>
        <end position="325"/>
    </location>
</feature>
<dbReference type="RefSeq" id="WP_115733747.1">
    <property type="nucleotide sequence ID" value="NZ_BAAAVY010000002.1"/>
</dbReference>
<dbReference type="GO" id="GO:1990904">
    <property type="term" value="C:ribonucleoprotein complex"/>
    <property type="evidence" value="ECO:0007669"/>
    <property type="project" value="UniProtKB-KW"/>
</dbReference>
<dbReference type="Pfam" id="PF25045">
    <property type="entry name" value="vWA_Ro60"/>
    <property type="match status" value="1"/>
</dbReference>
<organism evidence="8 9">
    <name type="scientific">Aminobacter aminovorans</name>
    <name type="common">Chelatobacter heintzii</name>
    <dbReference type="NCBI Taxonomy" id="83263"/>
    <lineage>
        <taxon>Bacteria</taxon>
        <taxon>Pseudomonadati</taxon>
        <taxon>Pseudomonadota</taxon>
        <taxon>Alphaproteobacteria</taxon>
        <taxon>Hyphomicrobiales</taxon>
        <taxon>Phyllobacteriaceae</taxon>
        <taxon>Aminobacter</taxon>
    </lineage>
</organism>
<dbReference type="GO" id="GO:0046872">
    <property type="term" value="F:metal ion binding"/>
    <property type="evidence" value="ECO:0007669"/>
    <property type="project" value="UniProtKB-KW"/>
</dbReference>